<dbReference type="InterPro" id="IPR011333">
    <property type="entry name" value="SKP1/BTB/POZ_sf"/>
</dbReference>
<evidence type="ECO:0000313" key="3">
    <source>
        <dbReference type="EMBL" id="KAL3780352.1"/>
    </source>
</evidence>
<evidence type="ECO:0000259" key="2">
    <source>
        <dbReference type="PROSITE" id="PS51886"/>
    </source>
</evidence>
<dbReference type="AlphaFoldDB" id="A0ABD3NY48"/>
<keyword evidence="4" id="KW-1185">Reference proteome</keyword>
<dbReference type="EMBL" id="JABMIG020000352">
    <property type="protein sequence ID" value="KAL3780352.1"/>
    <property type="molecule type" value="Genomic_DNA"/>
</dbReference>
<name>A0ABD3NY48_9STRA</name>
<gene>
    <name evidence="3" type="ORF">HJC23_008124</name>
</gene>
<dbReference type="Gene3D" id="3.30.710.10">
    <property type="entry name" value="Potassium Channel Kv1.1, Chain A"/>
    <property type="match status" value="2"/>
</dbReference>
<evidence type="ECO:0000256" key="1">
    <source>
        <dbReference type="SAM" id="Coils"/>
    </source>
</evidence>
<accession>A0ABD3NY48</accession>
<proteinExistence type="predicted"/>
<dbReference type="PANTHER" id="PTHR14499:SF136">
    <property type="entry name" value="GH08630P"/>
    <property type="match status" value="1"/>
</dbReference>
<dbReference type="Pfam" id="PF02214">
    <property type="entry name" value="BTB_2"/>
    <property type="match status" value="1"/>
</dbReference>
<dbReference type="PROSITE" id="PS51886">
    <property type="entry name" value="TLDC"/>
    <property type="match status" value="1"/>
</dbReference>
<organism evidence="3 4">
    <name type="scientific">Cyclotella cryptica</name>
    <dbReference type="NCBI Taxonomy" id="29204"/>
    <lineage>
        <taxon>Eukaryota</taxon>
        <taxon>Sar</taxon>
        <taxon>Stramenopiles</taxon>
        <taxon>Ochrophyta</taxon>
        <taxon>Bacillariophyta</taxon>
        <taxon>Coscinodiscophyceae</taxon>
        <taxon>Thalassiosirophycidae</taxon>
        <taxon>Stephanodiscales</taxon>
        <taxon>Stephanodiscaceae</taxon>
        <taxon>Cyclotella</taxon>
    </lineage>
</organism>
<dbReference type="InterPro" id="IPR003131">
    <property type="entry name" value="T1-type_BTB"/>
</dbReference>
<reference evidence="3 4" key="1">
    <citation type="journal article" date="2020" name="G3 (Bethesda)">
        <title>Improved Reference Genome for Cyclotella cryptica CCMP332, a Model for Cell Wall Morphogenesis, Salinity Adaptation, and Lipid Production in Diatoms (Bacillariophyta).</title>
        <authorList>
            <person name="Roberts W.R."/>
            <person name="Downey K.M."/>
            <person name="Ruck E.C."/>
            <person name="Traller J.C."/>
            <person name="Alverson A.J."/>
        </authorList>
    </citation>
    <scope>NUCLEOTIDE SEQUENCE [LARGE SCALE GENOMIC DNA]</scope>
    <source>
        <strain evidence="3 4">CCMP332</strain>
    </source>
</reference>
<dbReference type="SUPFAM" id="SSF54695">
    <property type="entry name" value="POZ domain"/>
    <property type="match status" value="1"/>
</dbReference>
<feature type="domain" description="TLDc" evidence="2">
    <location>
        <begin position="168"/>
        <end position="335"/>
    </location>
</feature>
<keyword evidence="1" id="KW-0175">Coiled coil</keyword>
<dbReference type="SMART" id="SM00584">
    <property type="entry name" value="TLDc"/>
    <property type="match status" value="1"/>
</dbReference>
<sequence length="451" mass="50469">MEKLNFANQRLATALKNYDQELLAKTAELDEEEHRLIALLNSLENKKLTSSHLFGDVNARGDDILEINAGGRIIVTKRSTLTQVKGSRWEKLFSGRWDKMLLKDRDGRVFLDVNPVGFEAVLDYLNEVEISSDEDTPPLPYVDSEHSAILRSQIELFGLSIINMPGSVIVRNDYASVLHNWLKEEDSDGDFNLIYRGSSDGMTPQEFHAKCNDKGPTITIIETTEGHVVGGSSNVSWASCGGYCEASEAFLFALAQNWNSSSCKMKVTVPATAVYFHPIFGPVFGNGNDLKVRGGSVYTYTDQGSPQSYERHSLWPLKPGQEPYTIKDIEVFQIVEHKPTGEAVGTAENFSKEINEAICAKWISLQEASAEIKTLEDRMLDEEEFVTSFASSQHDDVITLNVRGTIMVTCRSTLQLRKESCLAIQFSNEELKKQGIDKKTIQDWNYEDVIA</sequence>
<evidence type="ECO:0000313" key="4">
    <source>
        <dbReference type="Proteomes" id="UP001516023"/>
    </source>
</evidence>
<protein>
    <recommendedName>
        <fullName evidence="2">TLDc domain-containing protein</fullName>
    </recommendedName>
</protein>
<comment type="caution">
    <text evidence="3">The sequence shown here is derived from an EMBL/GenBank/DDBJ whole genome shotgun (WGS) entry which is preliminary data.</text>
</comment>
<dbReference type="Pfam" id="PF07534">
    <property type="entry name" value="TLD"/>
    <property type="match status" value="1"/>
</dbReference>
<dbReference type="InterPro" id="IPR006571">
    <property type="entry name" value="TLDc_dom"/>
</dbReference>
<dbReference type="Proteomes" id="UP001516023">
    <property type="component" value="Unassembled WGS sequence"/>
</dbReference>
<dbReference type="PANTHER" id="PTHR14499">
    <property type="entry name" value="POTASSIUM CHANNEL TETRAMERIZATION DOMAIN-CONTAINING"/>
    <property type="match status" value="1"/>
</dbReference>
<feature type="coiled-coil region" evidence="1">
    <location>
        <begin position="1"/>
        <end position="46"/>
    </location>
</feature>